<evidence type="ECO:0000259" key="1">
    <source>
        <dbReference type="Pfam" id="PF01037"/>
    </source>
</evidence>
<sequence length="86" mass="9567">MRAIFVQIKCELGQAYRVAREAADRIEQLSELYSTSGAFDLLAKFYLDPSTDIGRFVTEQVQTIPGVRDTYTLVTYNAFTAGPLPG</sequence>
<proteinExistence type="predicted"/>
<dbReference type="InterPro" id="IPR019887">
    <property type="entry name" value="Tscrpt_reg_AsnC/Lrp_C"/>
</dbReference>
<dbReference type="Pfam" id="PF01037">
    <property type="entry name" value="AsnC_trans_reg"/>
    <property type="match status" value="1"/>
</dbReference>
<reference evidence="2 3" key="1">
    <citation type="submission" date="2012-11" db="EMBL/GenBank/DDBJ databases">
        <title>Whole genome sequence of Acidisphaera rubrifaciens HS-AP3.</title>
        <authorList>
            <person name="Azuma Y."/>
            <person name="Higashiura N."/>
            <person name="Hirakawa H."/>
            <person name="Matsushita K."/>
        </authorList>
    </citation>
    <scope>NUCLEOTIDE SEQUENCE [LARGE SCALE GENOMIC DNA]</scope>
    <source>
        <strain evidence="2 3">HS-AP3</strain>
    </source>
</reference>
<protein>
    <submittedName>
        <fullName evidence="2">Transcriptional regulator</fullName>
    </submittedName>
</protein>
<gene>
    <name evidence="2" type="ORF">Asru_0252_02</name>
</gene>
<dbReference type="Proteomes" id="UP000032680">
    <property type="component" value="Unassembled WGS sequence"/>
</dbReference>
<dbReference type="Gene3D" id="3.30.70.920">
    <property type="match status" value="1"/>
</dbReference>
<evidence type="ECO:0000313" key="2">
    <source>
        <dbReference type="EMBL" id="GAN77185.1"/>
    </source>
</evidence>
<feature type="domain" description="Transcription regulator AsnC/Lrp ligand binding" evidence="1">
    <location>
        <begin position="6"/>
        <end position="76"/>
    </location>
</feature>
<accession>A0A0D6P603</accession>
<dbReference type="InterPro" id="IPR011008">
    <property type="entry name" value="Dimeric_a/b-barrel"/>
</dbReference>
<name>A0A0D6P603_9PROT</name>
<dbReference type="SUPFAM" id="SSF54909">
    <property type="entry name" value="Dimeric alpha+beta barrel"/>
    <property type="match status" value="1"/>
</dbReference>
<dbReference type="AlphaFoldDB" id="A0A0D6P603"/>
<dbReference type="OrthoDB" id="9799041at2"/>
<evidence type="ECO:0000313" key="3">
    <source>
        <dbReference type="Proteomes" id="UP000032680"/>
    </source>
</evidence>
<comment type="caution">
    <text evidence="2">The sequence shown here is derived from an EMBL/GenBank/DDBJ whole genome shotgun (WGS) entry which is preliminary data.</text>
</comment>
<dbReference type="RefSeq" id="WP_048861181.1">
    <property type="nucleotide sequence ID" value="NZ_BANB01000252.1"/>
</dbReference>
<dbReference type="EMBL" id="BANB01000252">
    <property type="protein sequence ID" value="GAN77185.1"/>
    <property type="molecule type" value="Genomic_DNA"/>
</dbReference>
<organism evidence="2 3">
    <name type="scientific">Acidisphaera rubrifaciens HS-AP3</name>
    <dbReference type="NCBI Taxonomy" id="1231350"/>
    <lineage>
        <taxon>Bacteria</taxon>
        <taxon>Pseudomonadati</taxon>
        <taxon>Pseudomonadota</taxon>
        <taxon>Alphaproteobacteria</taxon>
        <taxon>Acetobacterales</taxon>
        <taxon>Acetobacteraceae</taxon>
        <taxon>Acidisphaera</taxon>
    </lineage>
</organism>
<keyword evidence="3" id="KW-1185">Reference proteome</keyword>